<dbReference type="PROSITE" id="PS50135">
    <property type="entry name" value="ZF_ZZ_2"/>
    <property type="match status" value="1"/>
</dbReference>
<feature type="domain" description="ZZ-type" evidence="6">
    <location>
        <begin position="371"/>
        <end position="424"/>
    </location>
</feature>
<dbReference type="Proteomes" id="UP000553632">
    <property type="component" value="Unassembled WGS sequence"/>
</dbReference>
<feature type="region of interest" description="Disordered" evidence="5">
    <location>
        <begin position="109"/>
        <end position="188"/>
    </location>
</feature>
<feature type="region of interest" description="Disordered" evidence="5">
    <location>
        <begin position="746"/>
        <end position="814"/>
    </location>
</feature>
<keyword evidence="8" id="KW-1185">Reference proteome</keyword>
<evidence type="ECO:0000256" key="2">
    <source>
        <dbReference type="ARBA" id="ARBA00022771"/>
    </source>
</evidence>
<keyword evidence="3" id="KW-0862">Zinc</keyword>
<keyword evidence="2 4" id="KW-0863">Zinc-finger</keyword>
<dbReference type="InterPro" id="IPR000433">
    <property type="entry name" value="Znf_ZZ"/>
</dbReference>
<dbReference type="PANTHER" id="PTHR20930:SF0">
    <property type="entry name" value="PROTEIN ILRUN"/>
    <property type="match status" value="1"/>
</dbReference>
<evidence type="ECO:0000256" key="4">
    <source>
        <dbReference type="PROSITE-ProRule" id="PRU00228"/>
    </source>
</evidence>
<reference evidence="7 8" key="1">
    <citation type="submission" date="2020-04" db="EMBL/GenBank/DDBJ databases">
        <title>Perkinsus olseni comparative genomics.</title>
        <authorList>
            <person name="Bogema D.R."/>
        </authorList>
    </citation>
    <scope>NUCLEOTIDE SEQUENCE [LARGE SCALE GENOMIC DNA]</scope>
    <source>
        <strain evidence="7 8">ATCC PRA-207</strain>
    </source>
</reference>
<dbReference type="CDD" id="cd02249">
    <property type="entry name" value="ZZ"/>
    <property type="match status" value="2"/>
</dbReference>
<dbReference type="SUPFAM" id="SSF57850">
    <property type="entry name" value="RING/U-box"/>
    <property type="match status" value="2"/>
</dbReference>
<feature type="compositionally biased region" description="Low complexity" evidence="5">
    <location>
        <begin position="1019"/>
        <end position="1036"/>
    </location>
</feature>
<feature type="region of interest" description="Disordered" evidence="5">
    <location>
        <begin position="1017"/>
        <end position="1072"/>
    </location>
</feature>
<evidence type="ECO:0000256" key="3">
    <source>
        <dbReference type="ARBA" id="ARBA00022833"/>
    </source>
</evidence>
<feature type="region of interest" description="Disordered" evidence="5">
    <location>
        <begin position="704"/>
        <end position="733"/>
    </location>
</feature>
<protein>
    <recommendedName>
        <fullName evidence="6">ZZ-type domain-containing protein</fullName>
    </recommendedName>
</protein>
<evidence type="ECO:0000256" key="1">
    <source>
        <dbReference type="ARBA" id="ARBA00022723"/>
    </source>
</evidence>
<comment type="caution">
    <text evidence="7">The sequence shown here is derived from an EMBL/GenBank/DDBJ whole genome shotgun (WGS) entry which is preliminary data.</text>
</comment>
<dbReference type="Pfam" id="PF00569">
    <property type="entry name" value="ZZ"/>
    <property type="match status" value="2"/>
</dbReference>
<evidence type="ECO:0000313" key="7">
    <source>
        <dbReference type="EMBL" id="KAF4685213.1"/>
    </source>
</evidence>
<dbReference type="GO" id="GO:0008270">
    <property type="term" value="F:zinc ion binding"/>
    <property type="evidence" value="ECO:0007669"/>
    <property type="project" value="UniProtKB-KW"/>
</dbReference>
<gene>
    <name evidence="7" type="ORF">FOZ63_016498</name>
</gene>
<dbReference type="CDD" id="cd05992">
    <property type="entry name" value="PB1"/>
    <property type="match status" value="1"/>
</dbReference>
<name>A0A7J6NMU7_PEROL</name>
<keyword evidence="1" id="KW-0479">Metal-binding</keyword>
<dbReference type="InterPro" id="IPR043145">
    <property type="entry name" value="Znf_ZZ_sf"/>
</dbReference>
<accession>A0A7J6NMU7</accession>
<organism evidence="7 8">
    <name type="scientific">Perkinsus olseni</name>
    <name type="common">Perkinsus atlanticus</name>
    <dbReference type="NCBI Taxonomy" id="32597"/>
    <lineage>
        <taxon>Eukaryota</taxon>
        <taxon>Sar</taxon>
        <taxon>Alveolata</taxon>
        <taxon>Perkinsozoa</taxon>
        <taxon>Perkinsea</taxon>
        <taxon>Perkinsida</taxon>
        <taxon>Perkinsidae</taxon>
        <taxon>Perkinsus</taxon>
    </lineage>
</organism>
<feature type="compositionally biased region" description="Polar residues" evidence="5">
    <location>
        <begin position="111"/>
        <end position="136"/>
    </location>
</feature>
<dbReference type="PANTHER" id="PTHR20930">
    <property type="entry name" value="OVARIAN CARCINOMA ANTIGEN CA125-RELATED"/>
    <property type="match status" value="1"/>
</dbReference>
<sequence length="1072" mass="117127">MSAENLVVKVGYEGSIWRLKVPTQEVSYEKVKEVVEKMVPPEKGRMIRYKDDEGDMCMLTRETFEDAIDISHRSNGLIRLDVVNMRQLEPLHMPMHSALDEYTAMHCHSTLPPSKSPSTNSLIMHSPQHSGTGIETSKQDKDAAAAAFISSTRGSFEQHPSHVSSPGQPHAYSGPLNSASATPQPLAGGIEKASVDDARTHAQSCSVVQPQLSKPSDKIYTPKPVLRMFLCLNDMNLLTPRMITSVTVSFIPLMIQRCSRHTDRLSYNVYNNYACLRPTLQSMLLAITHIPVLHEFMPLLQAIVNSGPNTPEVTEFGQWFVGLLKIFSTLTFDAQVQVLLMVTPSWIPCFQTAVGLGHFDVPPTPKQQVTHHGVDCDGCGSKPIVGPRFKCQVCDYDLCGECYPNKSNLHAELHDFVCVLRPGREVSGAASKDPHLSELSAPALSAYVSSLESRVPWKQFHHHQPQQPPSCLKGVVGEGGLTVTEKSPVSAARQPAAAVNSGSSSPFVLPSPGSGGAGLWFPSVECPVRFDRVAFFDRVRLNFITESLMQEPPPAPPNLVVKFVSAQGVWRTRVPAAAASFTRVKQFARDCAASASPVGQPSPDPRIRYLDDEGDWCELTEDTWPDAVQLAEDTKGVLRVELTAKSETLLRSSSASTAAATTASAPPLWSPPGALPIATPLKTGVQEARPVSVAAAGDATTTEFMPSRQGLSPAFATNTRYQPPAATTGESCRPCTVDPYPVWAPPGLQPHRSPQASYPSERAGTVPPPAGSFESERSFTGAPSAAAPASVRSDVGAPPGFPQDQQQQQQQRKSYAPKPILKMYLALNEYGRLTPRIMTSVMANFIPLVVQRISRHTDCLTFGMYHKFYRILPTMKATLEAIQEVPSLQRFAQQLRVVVESGPEVPEMCGMGQWMVNFLKALSQEPFDTEIKILLALAEPWSLVVREDIVTYRDMLDCGEVNITHTGVKCGMCGETPIMGPKFKCRSCDFNLCGECFPERNSIHPQHDFVCVLWPSNDPQPSQTQPPQQSQQSQQSLTADRAVAENPARGLQDPFHHPFPSSTSPEASGPFS</sequence>
<evidence type="ECO:0000313" key="8">
    <source>
        <dbReference type="Proteomes" id="UP000553632"/>
    </source>
</evidence>
<dbReference type="EMBL" id="JABANO010040384">
    <property type="protein sequence ID" value="KAF4685213.1"/>
    <property type="molecule type" value="Genomic_DNA"/>
</dbReference>
<dbReference type="Gene3D" id="3.10.20.90">
    <property type="entry name" value="Phosphatidylinositol 3-kinase Catalytic Subunit, Chain A, domain 1"/>
    <property type="match status" value="1"/>
</dbReference>
<feature type="non-terminal residue" evidence="7">
    <location>
        <position position="1072"/>
    </location>
</feature>
<proteinExistence type="predicted"/>
<dbReference type="SMART" id="SM00291">
    <property type="entry name" value="ZnF_ZZ"/>
    <property type="match status" value="2"/>
</dbReference>
<dbReference type="Gene3D" id="3.30.60.90">
    <property type="match status" value="2"/>
</dbReference>
<evidence type="ECO:0000256" key="5">
    <source>
        <dbReference type="SAM" id="MobiDB-lite"/>
    </source>
</evidence>
<dbReference type="SUPFAM" id="SSF54277">
    <property type="entry name" value="CAD &amp; PB1 domains"/>
    <property type="match status" value="1"/>
</dbReference>
<dbReference type="AlphaFoldDB" id="A0A7J6NMU7"/>
<evidence type="ECO:0000259" key="6">
    <source>
        <dbReference type="PROSITE" id="PS50135"/>
    </source>
</evidence>